<dbReference type="Gramene" id="AUR62033895-RA">
    <property type="protein sequence ID" value="AUR62033895-RA:cds"/>
    <property type="gene ID" value="AUR62033895"/>
</dbReference>
<dbReference type="EnsemblPlants" id="AUR62033895-RA">
    <property type="protein sequence ID" value="AUR62033895-RA:cds"/>
    <property type="gene ID" value="AUR62033895"/>
</dbReference>
<reference evidence="2" key="2">
    <citation type="submission" date="2021-03" db="UniProtKB">
        <authorList>
            <consortium name="EnsemblPlants"/>
        </authorList>
    </citation>
    <scope>IDENTIFICATION</scope>
</reference>
<organism evidence="2 3">
    <name type="scientific">Chenopodium quinoa</name>
    <name type="common">Quinoa</name>
    <dbReference type="NCBI Taxonomy" id="63459"/>
    <lineage>
        <taxon>Eukaryota</taxon>
        <taxon>Viridiplantae</taxon>
        <taxon>Streptophyta</taxon>
        <taxon>Embryophyta</taxon>
        <taxon>Tracheophyta</taxon>
        <taxon>Spermatophyta</taxon>
        <taxon>Magnoliopsida</taxon>
        <taxon>eudicotyledons</taxon>
        <taxon>Gunneridae</taxon>
        <taxon>Pentapetalae</taxon>
        <taxon>Caryophyllales</taxon>
        <taxon>Chenopodiaceae</taxon>
        <taxon>Chenopodioideae</taxon>
        <taxon>Atripliceae</taxon>
        <taxon>Chenopodium</taxon>
    </lineage>
</organism>
<feature type="compositionally biased region" description="Basic residues" evidence="1">
    <location>
        <begin position="71"/>
        <end position="97"/>
    </location>
</feature>
<evidence type="ECO:0000313" key="3">
    <source>
        <dbReference type="Proteomes" id="UP000596660"/>
    </source>
</evidence>
<evidence type="ECO:0000256" key="1">
    <source>
        <dbReference type="SAM" id="MobiDB-lite"/>
    </source>
</evidence>
<feature type="compositionally biased region" description="Basic and acidic residues" evidence="1">
    <location>
        <begin position="51"/>
        <end position="70"/>
    </location>
</feature>
<protein>
    <submittedName>
        <fullName evidence="2">Uncharacterized protein</fullName>
    </submittedName>
</protein>
<dbReference type="PANTHER" id="PTHR34835:SF90">
    <property type="entry name" value="AMINOTRANSFERASE-LIKE PLANT MOBILE DOMAIN-CONTAINING PROTEIN"/>
    <property type="match status" value="1"/>
</dbReference>
<sequence length="494" mass="56724">MTFNISGSTIGSLEPLYYLFLQFSSYFYVPFFFSRSEDEIEVPKQSAVVEPKTEDETKRDKEYGADDGPKKKPYRFKQIARKKGTKKGGKVQDKRRKKKLINQKNPVKVIEEKPVRMLKKKRAPMGEPLFPVKEKPEQGAAQSISQSAAQSVVQVPTVVAIEKQPKLKKATKGVAQKEVVPFDDVGDEEGPRIKLTTRQTVMPLMHLVQQLANQVDKLQGIKDMGFGGFLHLDFPHNYLEFSAQLVLNFDAVGMKFNLDRNRSIDVKAVDVHMVYGIPSGGKDIVDAKDVNEDYKEVLNSYKRYHGGVLPNNVNKLVSKLAPVETLLDDDWKRSFLVLVVNCCIKSIQNQQPYLRFLHTAIDVNRIFEYDWCSYTMESLIEWVCYFDRLQKMTLEQIREFPVIKVWTTDLIKDRIDLELRLGFGLGTLLDRVQPPIIVVDIPIPQHLLGENQVLVVVRDQPEIRQQQEEEQQQESNVNKKRGQDQAQQQQELGE</sequence>
<dbReference type="Proteomes" id="UP000596660">
    <property type="component" value="Unplaced"/>
</dbReference>
<feature type="region of interest" description="Disordered" evidence="1">
    <location>
        <begin position="42"/>
        <end position="97"/>
    </location>
</feature>
<name>A0A803MRJ4_CHEQI</name>
<dbReference type="PANTHER" id="PTHR34835">
    <property type="entry name" value="OS07G0283600 PROTEIN-RELATED"/>
    <property type="match status" value="1"/>
</dbReference>
<reference evidence="2" key="1">
    <citation type="journal article" date="2017" name="Nature">
        <title>The genome of Chenopodium quinoa.</title>
        <authorList>
            <person name="Jarvis D.E."/>
            <person name="Ho Y.S."/>
            <person name="Lightfoot D.J."/>
            <person name="Schmoeckel S.M."/>
            <person name="Li B."/>
            <person name="Borm T.J.A."/>
            <person name="Ohyanagi H."/>
            <person name="Mineta K."/>
            <person name="Michell C.T."/>
            <person name="Saber N."/>
            <person name="Kharbatia N.M."/>
            <person name="Rupper R.R."/>
            <person name="Sharp A.R."/>
            <person name="Dally N."/>
            <person name="Boughton B.A."/>
            <person name="Woo Y.H."/>
            <person name="Gao G."/>
            <person name="Schijlen E.G.W.M."/>
            <person name="Guo X."/>
            <person name="Momin A.A."/>
            <person name="Negrao S."/>
            <person name="Al-Babili S."/>
            <person name="Gehring C."/>
            <person name="Roessner U."/>
            <person name="Jung C."/>
            <person name="Murphy K."/>
            <person name="Arold S.T."/>
            <person name="Gojobori T."/>
            <person name="van der Linden C.G."/>
            <person name="van Loo E.N."/>
            <person name="Jellen E.N."/>
            <person name="Maughan P.J."/>
            <person name="Tester M."/>
        </authorList>
    </citation>
    <scope>NUCLEOTIDE SEQUENCE [LARGE SCALE GENOMIC DNA]</scope>
    <source>
        <strain evidence="2">cv. PI 614886</strain>
    </source>
</reference>
<feature type="compositionally biased region" description="Low complexity" evidence="1">
    <location>
        <begin position="484"/>
        <end position="494"/>
    </location>
</feature>
<evidence type="ECO:0000313" key="2">
    <source>
        <dbReference type="EnsemblPlants" id="AUR62033895-RA:cds"/>
    </source>
</evidence>
<dbReference type="AlphaFoldDB" id="A0A803MRJ4"/>
<keyword evidence="3" id="KW-1185">Reference proteome</keyword>
<feature type="region of interest" description="Disordered" evidence="1">
    <location>
        <begin position="465"/>
        <end position="494"/>
    </location>
</feature>
<accession>A0A803MRJ4</accession>
<proteinExistence type="predicted"/>